<comment type="caution">
    <text evidence="2">The sequence shown here is derived from an EMBL/GenBank/DDBJ whole genome shotgun (WGS) entry which is preliminary data.</text>
</comment>
<feature type="region of interest" description="Disordered" evidence="1">
    <location>
        <begin position="839"/>
        <end position="925"/>
    </location>
</feature>
<feature type="compositionally biased region" description="Polar residues" evidence="1">
    <location>
        <begin position="442"/>
        <end position="455"/>
    </location>
</feature>
<keyword evidence="3" id="KW-1185">Reference proteome</keyword>
<feature type="compositionally biased region" description="Basic and acidic residues" evidence="1">
    <location>
        <begin position="384"/>
        <end position="432"/>
    </location>
</feature>
<feature type="region of interest" description="Disordered" evidence="1">
    <location>
        <begin position="76"/>
        <end position="109"/>
    </location>
</feature>
<accession>A0A8K0G961</accession>
<gene>
    <name evidence="2" type="ORF">ILUMI_12863</name>
</gene>
<name>A0A8K0G961_IGNLU</name>
<protein>
    <submittedName>
        <fullName evidence="2">Uncharacterized protein</fullName>
    </submittedName>
</protein>
<dbReference type="EMBL" id="VTPC01008088">
    <property type="protein sequence ID" value="KAF2893307.1"/>
    <property type="molecule type" value="Genomic_DNA"/>
</dbReference>
<feature type="compositionally biased region" description="Acidic residues" evidence="1">
    <location>
        <begin position="79"/>
        <end position="107"/>
    </location>
</feature>
<evidence type="ECO:0000256" key="1">
    <source>
        <dbReference type="SAM" id="MobiDB-lite"/>
    </source>
</evidence>
<dbReference type="Proteomes" id="UP000801492">
    <property type="component" value="Unassembled WGS sequence"/>
</dbReference>
<feature type="compositionally biased region" description="Low complexity" evidence="1">
    <location>
        <begin position="640"/>
        <end position="651"/>
    </location>
</feature>
<evidence type="ECO:0000313" key="3">
    <source>
        <dbReference type="Proteomes" id="UP000801492"/>
    </source>
</evidence>
<feature type="region of interest" description="Disordered" evidence="1">
    <location>
        <begin position="354"/>
        <end position="525"/>
    </location>
</feature>
<dbReference type="PANTHER" id="PTHR37970:SF1">
    <property type="entry name" value="SERINE-RICH ADHESIN FOR PLATELETS"/>
    <property type="match status" value="1"/>
</dbReference>
<sequence length="1347" mass="150814">MSAICQNFVQNAWKKELCSNCFKSKDEHNQTTIKKPVPISSDKVIESIIKSNLKNNTRTKRTVSFTNEIAEVIGYGGEDWSESEEDVKSDDEITTDDSDVETGGEEEKELRRLTKENTDFNTVNANLLSDSNEMKKSYTHLKLGTPQIDADGRKQTLLVSVTPFGQETPNSALKKFSKSISHIPVARINKDAVIDNKSNAVLTSYTIKNEENIFKEEKSLLEEISETLEKSKTPIQIIARKKTQKDVVLTVSKMDGIDKNKENEKDTNVKTSSTYLLEKAAEKSTEKIKDLKTNKSNIPERKNGITRATVIKKDQEKPAIYQTSTAKIELLNSRNLKLTKEILINNKTKPENLIKTNKTDENDKILTETKESTAKPEENSVENKTSDNIETVNDKGDILKENSDTEKKEEHKHEENKLKSIDNQHKISKSEDGDSSGDSLNEAASSLTESVSGEQAHSENAELLKKSTSPLSMPPESREQAGEPDGHADPDGTSEPPALPTTPPPTIETRSSFLHGNVLTNDKPKLPMKPATVLIRKPVIATNQHIEAQTQQHTLTTFTTEMKSPEEQKMKLDKQDSNGSDICRTTNKRRAPKPPSADETPILYSRNSATNINIDSPVIREKEKRERASSCSPKIRNEVNSNPNGSISNISVTPEPAPRKSLSLSTDSLAAVGTEEKKKDKSKGRFSLKKFLRMSSSKDLQKTQCETPKYEEVKFTEPQPRPRLVIVHPLELNGAKVEVVSKPVSPHDHVDYGISMQAHISEYQTPRPISNDHNIYERTVKPPPPPRNLDEWNRRAKPNLPHPPKSAEVINKQKHLDKSVNVKKRNDSVYANIGEVRSAITPNKPQRTASMREREALAAQQQKRHPSDNYEPIEIPNKGTKENVYDYINGARSSSPEYSDSSPDKNSPTSKSNKVQRCLRQARSNSNMDVSGDYFKFQNIPRSASLTYCGSETESEIYSPYSYYGSESEVAEDDRDWAHNGRTYKLRSRKGRSIVHKNLEDNYGAVVVANHEALAQVLENIQQGPPIQPALRGLKTASNLRWADFSIKENIPPLAVGPRVFHQAVWGAHHVTVVIGTGPTPTTSLSLGTFNLVPITEFTDLIPTKYLPFNMNKEDTTLIQASIAVLPWMQVNTIQTYTDLLKSKSGNSSQEELFKDACFIVLQLVNALKMLQAQGIEELPLSLTSFVICREMEKDSHHRLCVLQGLGEELTHKKENTRFGSLCLCATTVLTHLLPNAKLTPLLRSLLNTERAVSLTQVKSILEFSLWGPSDVPLSVNLKERELALQRWLDLQRATVLHGLVCTRIYLTVYEECHLLFLVRSNAKMMCDASLLLDSSNKQSMVANCNK</sequence>
<feature type="compositionally biased region" description="Polar residues" evidence="1">
    <location>
        <begin position="605"/>
        <end position="614"/>
    </location>
</feature>
<organism evidence="2 3">
    <name type="scientific">Ignelater luminosus</name>
    <name type="common">Cucubano</name>
    <name type="synonym">Pyrophorus luminosus</name>
    <dbReference type="NCBI Taxonomy" id="2038154"/>
    <lineage>
        <taxon>Eukaryota</taxon>
        <taxon>Metazoa</taxon>
        <taxon>Ecdysozoa</taxon>
        <taxon>Arthropoda</taxon>
        <taxon>Hexapoda</taxon>
        <taxon>Insecta</taxon>
        <taxon>Pterygota</taxon>
        <taxon>Neoptera</taxon>
        <taxon>Endopterygota</taxon>
        <taxon>Coleoptera</taxon>
        <taxon>Polyphaga</taxon>
        <taxon>Elateriformia</taxon>
        <taxon>Elateroidea</taxon>
        <taxon>Elateridae</taxon>
        <taxon>Agrypninae</taxon>
        <taxon>Pyrophorini</taxon>
        <taxon>Ignelater</taxon>
    </lineage>
</organism>
<feature type="compositionally biased region" description="Basic and acidic residues" evidence="1">
    <location>
        <begin position="354"/>
        <end position="378"/>
    </location>
</feature>
<reference evidence="2" key="1">
    <citation type="submission" date="2019-08" db="EMBL/GenBank/DDBJ databases">
        <title>The genome of the North American firefly Photinus pyralis.</title>
        <authorList>
            <consortium name="Photinus pyralis genome working group"/>
            <person name="Fallon T.R."/>
            <person name="Sander Lower S.E."/>
            <person name="Weng J.-K."/>
        </authorList>
    </citation>
    <scope>NUCLEOTIDE SEQUENCE</scope>
    <source>
        <strain evidence="2">TRF0915ILg1</strain>
        <tissue evidence="2">Whole body</tissue>
    </source>
</reference>
<feature type="compositionally biased region" description="Pro residues" evidence="1">
    <location>
        <begin position="497"/>
        <end position="506"/>
    </location>
</feature>
<dbReference type="OrthoDB" id="6381867at2759"/>
<feature type="compositionally biased region" description="Basic and acidic residues" evidence="1">
    <location>
        <begin position="618"/>
        <end position="628"/>
    </location>
</feature>
<proteinExistence type="predicted"/>
<feature type="region of interest" description="Disordered" evidence="1">
    <location>
        <begin position="563"/>
        <end position="664"/>
    </location>
</feature>
<evidence type="ECO:0000313" key="2">
    <source>
        <dbReference type="EMBL" id="KAF2893307.1"/>
    </source>
</evidence>
<feature type="compositionally biased region" description="Polar residues" evidence="1">
    <location>
        <begin position="840"/>
        <end position="849"/>
    </location>
</feature>
<feature type="compositionally biased region" description="Basic and acidic residues" evidence="1">
    <location>
        <begin position="563"/>
        <end position="576"/>
    </location>
</feature>
<feature type="compositionally biased region" description="Basic and acidic residues" evidence="1">
    <location>
        <begin position="476"/>
        <end position="490"/>
    </location>
</feature>
<feature type="compositionally biased region" description="Basic and acidic residues" evidence="1">
    <location>
        <begin position="456"/>
        <end position="465"/>
    </location>
</feature>
<feature type="compositionally biased region" description="Polar residues" evidence="1">
    <location>
        <begin position="905"/>
        <end position="915"/>
    </location>
</feature>
<feature type="compositionally biased region" description="Polar residues" evidence="1">
    <location>
        <begin position="510"/>
        <end position="520"/>
    </location>
</feature>
<dbReference type="PANTHER" id="PTHR37970">
    <property type="entry name" value="PROTEIN CBG08587"/>
    <property type="match status" value="1"/>
</dbReference>